<evidence type="ECO:0000256" key="2">
    <source>
        <dbReference type="ARBA" id="ARBA00022574"/>
    </source>
</evidence>
<dbReference type="GO" id="GO:0006355">
    <property type="term" value="P:regulation of DNA-templated transcription"/>
    <property type="evidence" value="ECO:0007669"/>
    <property type="project" value="EnsemblFungi"/>
</dbReference>
<keyword evidence="7" id="KW-1185">Reference proteome</keyword>
<dbReference type="OrthoDB" id="196858at2759"/>
<dbReference type="SUPFAM" id="SSF50978">
    <property type="entry name" value="WD40 repeat-like"/>
    <property type="match status" value="1"/>
</dbReference>
<dbReference type="PANTHER" id="PTHR44040">
    <property type="entry name" value="RETINOBLASTOMA-BINDING PROTEIN 5"/>
    <property type="match status" value="1"/>
</dbReference>
<evidence type="ECO:0000256" key="1">
    <source>
        <dbReference type="ARBA" id="ARBA00004123"/>
    </source>
</evidence>
<dbReference type="GO" id="GO:0042800">
    <property type="term" value="F:histone H3K4 methyltransferase activity"/>
    <property type="evidence" value="ECO:0007669"/>
    <property type="project" value="EnsemblFungi"/>
</dbReference>
<keyword evidence="2 5" id="KW-0853">WD repeat</keyword>
<dbReference type="Pfam" id="PF00400">
    <property type="entry name" value="WD40"/>
    <property type="match status" value="3"/>
</dbReference>
<dbReference type="InterPro" id="IPR036322">
    <property type="entry name" value="WD40_repeat_dom_sf"/>
</dbReference>
<evidence type="ECO:0000313" key="7">
    <source>
        <dbReference type="Proteomes" id="UP000095023"/>
    </source>
</evidence>
<proteinExistence type="predicted"/>
<dbReference type="InterPro" id="IPR015943">
    <property type="entry name" value="WD40/YVTN_repeat-like_dom_sf"/>
</dbReference>
<dbReference type="GO" id="GO:0048188">
    <property type="term" value="C:Set1C/COMPASS complex"/>
    <property type="evidence" value="ECO:0007669"/>
    <property type="project" value="EnsemblFungi"/>
</dbReference>
<dbReference type="GO" id="GO:0000723">
    <property type="term" value="P:telomere maintenance"/>
    <property type="evidence" value="ECO:0007669"/>
    <property type="project" value="EnsemblFungi"/>
</dbReference>
<feature type="repeat" description="WD" evidence="5">
    <location>
        <begin position="63"/>
        <end position="104"/>
    </location>
</feature>
<dbReference type="GO" id="GO:0031509">
    <property type="term" value="P:subtelomeric heterochromatin formation"/>
    <property type="evidence" value="ECO:0007669"/>
    <property type="project" value="EnsemblFungi"/>
</dbReference>
<evidence type="ECO:0000256" key="5">
    <source>
        <dbReference type="PROSITE-ProRule" id="PRU00221"/>
    </source>
</evidence>
<evidence type="ECO:0000313" key="6">
    <source>
        <dbReference type="EMBL" id="ODV89295.1"/>
    </source>
</evidence>
<evidence type="ECO:0000256" key="4">
    <source>
        <dbReference type="ARBA" id="ARBA00023242"/>
    </source>
</evidence>
<gene>
    <name evidence="6" type="ORF">CANCADRAFT_137131</name>
</gene>
<dbReference type="PANTHER" id="PTHR44040:SF1">
    <property type="entry name" value="RETINOBLASTOMA-BINDING PROTEIN 5"/>
    <property type="match status" value="1"/>
</dbReference>
<dbReference type="GO" id="GO:0000781">
    <property type="term" value="C:chromosome, telomeric region"/>
    <property type="evidence" value="ECO:0007669"/>
    <property type="project" value="GOC"/>
</dbReference>
<dbReference type="PROSITE" id="PS50082">
    <property type="entry name" value="WD_REPEATS_2"/>
    <property type="match status" value="1"/>
</dbReference>
<dbReference type="PROSITE" id="PS50294">
    <property type="entry name" value="WD_REPEATS_REGION"/>
    <property type="match status" value="1"/>
</dbReference>
<dbReference type="InterPro" id="IPR001680">
    <property type="entry name" value="WD40_rpt"/>
</dbReference>
<dbReference type="PROSITE" id="PS00678">
    <property type="entry name" value="WD_REPEATS_1"/>
    <property type="match status" value="1"/>
</dbReference>
<name>A0A1E4TC06_9ASCO</name>
<dbReference type="EMBL" id="KV453843">
    <property type="protein sequence ID" value="ODV89295.1"/>
    <property type="molecule type" value="Genomic_DNA"/>
</dbReference>
<evidence type="ECO:0008006" key="8">
    <source>
        <dbReference type="Google" id="ProtNLM"/>
    </source>
</evidence>
<dbReference type="InterPro" id="IPR037850">
    <property type="entry name" value="RBBP5/Swd1"/>
</dbReference>
<accession>A0A1E4TC06</accession>
<reference evidence="7" key="1">
    <citation type="submission" date="2016-02" db="EMBL/GenBank/DDBJ databases">
        <title>Comparative genomics of biotechnologically important yeasts.</title>
        <authorList>
            <consortium name="DOE Joint Genome Institute"/>
            <person name="Riley R."/>
            <person name="Haridas S."/>
            <person name="Wolfe K.H."/>
            <person name="Lopes M.R."/>
            <person name="Hittinger C.T."/>
            <person name="Goker M."/>
            <person name="Salamov A."/>
            <person name="Wisecaver J."/>
            <person name="Long T.M."/>
            <person name="Aerts A.L."/>
            <person name="Barry K."/>
            <person name="Choi C."/>
            <person name="Clum A."/>
            <person name="Coughlan A.Y."/>
            <person name="Deshpande S."/>
            <person name="Douglass A.P."/>
            <person name="Hanson S.J."/>
            <person name="Klenk H.-P."/>
            <person name="Labutti K."/>
            <person name="Lapidus A."/>
            <person name="Lindquist E."/>
            <person name="Lipzen A."/>
            <person name="Meier-Kolthoff J.P."/>
            <person name="Ohm R.A."/>
            <person name="Otillar R.P."/>
            <person name="Pangilinan J."/>
            <person name="Peng Y."/>
            <person name="Rokas A."/>
            <person name="Rosa C.A."/>
            <person name="Scheuner C."/>
            <person name="Sibirny A.A."/>
            <person name="Slot J.C."/>
            <person name="Stielow J.B."/>
            <person name="Sun H."/>
            <person name="Kurtzman C.P."/>
            <person name="Blackwell M."/>
            <person name="Jeffries T.W."/>
            <person name="Grigoriev I.V."/>
        </authorList>
    </citation>
    <scope>NUCLEOTIDE SEQUENCE [LARGE SCALE GENOMIC DNA]</scope>
    <source>
        <strain evidence="7">NRRL Y-17796</strain>
    </source>
</reference>
<sequence length="403" mass="45209">MNLELIDPHILSHEYPERLTQVLEFGQAVCLKFNANGDYLASGQFDGTIVVIDLDTFGVARVLRFHVRPVQSVNWSKCGRYLVSCASDFQICVWDVSSGEPIVTLRLDAPVLEVHFLSHFKVCVVTLSQKLCVLEIPNTKNPDNTTNNIEIRPFRDSENSNDIVSIALTTDGNYILGGTTKGTIEIYSAETFDHLWSHSVCMAGIKNMYITPNGSYLLINSSDRAIRLIPLALEGEPSSWTLDVEHKFQDKINKLAFNTMTSSPSGDYVLATIYQAKNDVYMWEIMNGSLVKIYEGPKEELLDVAWHPSKPLIVASGLDSGAIYVWSVVPPQRWATLAPDFVEVEENIQYKETEREFDIIERHALTEVSAESQDIMVDLHTLNRPANTAFAIPVKLDAYCETL</sequence>
<comment type="subcellular location">
    <subcellularLocation>
        <location evidence="1">Nucleus</location>
    </subcellularLocation>
</comment>
<keyword evidence="3" id="KW-0677">Repeat</keyword>
<dbReference type="Proteomes" id="UP000095023">
    <property type="component" value="Unassembled WGS sequence"/>
</dbReference>
<dbReference type="Gene3D" id="2.130.10.10">
    <property type="entry name" value="YVTN repeat-like/Quinoprotein amine dehydrogenase"/>
    <property type="match status" value="1"/>
</dbReference>
<organism evidence="6 7">
    <name type="scientific">Tortispora caseinolytica NRRL Y-17796</name>
    <dbReference type="NCBI Taxonomy" id="767744"/>
    <lineage>
        <taxon>Eukaryota</taxon>
        <taxon>Fungi</taxon>
        <taxon>Dikarya</taxon>
        <taxon>Ascomycota</taxon>
        <taxon>Saccharomycotina</taxon>
        <taxon>Trigonopsidomycetes</taxon>
        <taxon>Trigonopsidales</taxon>
        <taxon>Trigonopsidaceae</taxon>
        <taxon>Tortispora</taxon>
    </lineage>
</organism>
<dbReference type="SMART" id="SM00320">
    <property type="entry name" value="WD40"/>
    <property type="match status" value="5"/>
</dbReference>
<evidence type="ECO:0000256" key="3">
    <source>
        <dbReference type="ARBA" id="ARBA00022737"/>
    </source>
</evidence>
<dbReference type="InterPro" id="IPR019775">
    <property type="entry name" value="WD40_repeat_CS"/>
</dbReference>
<keyword evidence="4" id="KW-0539">Nucleus</keyword>
<dbReference type="AlphaFoldDB" id="A0A1E4TC06"/>
<protein>
    <recommendedName>
        <fullName evidence="8">Anaphase-promoting complex subunit 4 WD40 domain-containing protein</fullName>
    </recommendedName>
</protein>